<feature type="compositionally biased region" description="Polar residues" evidence="1">
    <location>
        <begin position="1"/>
        <end position="10"/>
    </location>
</feature>
<sequence>MEANRCSLQSPYGMEDDRDMNNSNEICDGESCVSDLTPRSGDRYCNHMRKLQPGRTILSSKISDSDTQFKSRDNVKTNDSNKSGDNYCKSTGIDTALSDLTNTINASRRSLKSIFQDNGDDCIVRFLSKEFEHISVVPSSLHNEGFFSTRKRSCNLEYQSNNLTIGGHSKHRKLEQQLSSKDCMKQKQVAENKAHFEADRGTNIGHNGIATRRSTISNNKENFDPARAEQDFVTLGNKENGSTSTALGSRENGSTSTALRNIDIPESSSSSRKRRYCDKDKHIRLGKGHVSNDEVKMDSAKEKSLVMLKQLYILLSSKSEAFLMPIF</sequence>
<keyword evidence="3" id="KW-1185">Reference proteome</keyword>
<feature type="region of interest" description="Disordered" evidence="1">
    <location>
        <begin position="238"/>
        <end position="275"/>
    </location>
</feature>
<reference evidence="2 3" key="1">
    <citation type="submission" date="2024-01" db="EMBL/GenBank/DDBJ databases">
        <title>The genomes of 5 underutilized Papilionoideae crops provide insights into root nodulation and disease resistanc.</title>
        <authorList>
            <person name="Yuan L."/>
        </authorList>
    </citation>
    <scope>NUCLEOTIDE SEQUENCE [LARGE SCALE GENOMIC DNA]</scope>
    <source>
        <strain evidence="2">ZHUSHIDOU_FW_LH</strain>
        <tissue evidence="2">Leaf</tissue>
    </source>
</reference>
<evidence type="ECO:0000313" key="3">
    <source>
        <dbReference type="Proteomes" id="UP001372338"/>
    </source>
</evidence>
<feature type="region of interest" description="Disordered" evidence="1">
    <location>
        <begin position="1"/>
        <end position="21"/>
    </location>
</feature>
<gene>
    <name evidence="2" type="ORF">RIF29_19828</name>
</gene>
<evidence type="ECO:0000313" key="2">
    <source>
        <dbReference type="EMBL" id="KAK7267164.1"/>
    </source>
</evidence>
<evidence type="ECO:0000256" key="1">
    <source>
        <dbReference type="SAM" id="MobiDB-lite"/>
    </source>
</evidence>
<organism evidence="2 3">
    <name type="scientific">Crotalaria pallida</name>
    <name type="common">Smooth rattlebox</name>
    <name type="synonym">Crotalaria striata</name>
    <dbReference type="NCBI Taxonomy" id="3830"/>
    <lineage>
        <taxon>Eukaryota</taxon>
        <taxon>Viridiplantae</taxon>
        <taxon>Streptophyta</taxon>
        <taxon>Embryophyta</taxon>
        <taxon>Tracheophyta</taxon>
        <taxon>Spermatophyta</taxon>
        <taxon>Magnoliopsida</taxon>
        <taxon>eudicotyledons</taxon>
        <taxon>Gunneridae</taxon>
        <taxon>Pentapetalae</taxon>
        <taxon>rosids</taxon>
        <taxon>fabids</taxon>
        <taxon>Fabales</taxon>
        <taxon>Fabaceae</taxon>
        <taxon>Papilionoideae</taxon>
        <taxon>50 kb inversion clade</taxon>
        <taxon>genistoids sensu lato</taxon>
        <taxon>core genistoids</taxon>
        <taxon>Crotalarieae</taxon>
        <taxon>Crotalaria</taxon>
    </lineage>
</organism>
<dbReference type="EMBL" id="JAYWIO010000004">
    <property type="protein sequence ID" value="KAK7267164.1"/>
    <property type="molecule type" value="Genomic_DNA"/>
</dbReference>
<accession>A0AAN9F065</accession>
<protein>
    <submittedName>
        <fullName evidence="2">Uncharacterized protein</fullName>
    </submittedName>
</protein>
<dbReference type="AlphaFoldDB" id="A0AAN9F065"/>
<comment type="caution">
    <text evidence="2">The sequence shown here is derived from an EMBL/GenBank/DDBJ whole genome shotgun (WGS) entry which is preliminary data.</text>
</comment>
<feature type="compositionally biased region" description="Polar residues" evidence="1">
    <location>
        <begin position="238"/>
        <end position="259"/>
    </location>
</feature>
<name>A0AAN9F065_CROPI</name>
<dbReference type="Proteomes" id="UP001372338">
    <property type="component" value="Unassembled WGS sequence"/>
</dbReference>
<proteinExistence type="predicted"/>